<keyword evidence="5" id="KW-0336">GPI-anchor</keyword>
<evidence type="ECO:0000313" key="14">
    <source>
        <dbReference type="EMBL" id="KAG8370733.1"/>
    </source>
</evidence>
<evidence type="ECO:0000256" key="7">
    <source>
        <dbReference type="ARBA" id="ARBA00023121"/>
    </source>
</evidence>
<dbReference type="InterPro" id="IPR043325">
    <property type="entry name" value="LTSS"/>
</dbReference>
<comment type="similarity">
    <text evidence="2">Belongs to the plant LTP family.</text>
</comment>
<dbReference type="GO" id="GO:0098552">
    <property type="term" value="C:side of membrane"/>
    <property type="evidence" value="ECO:0007669"/>
    <property type="project" value="UniProtKB-KW"/>
</dbReference>
<keyword evidence="4" id="KW-1003">Cell membrane</keyword>
<reference evidence="14" key="1">
    <citation type="submission" date="2019-10" db="EMBL/GenBank/DDBJ databases">
        <authorList>
            <person name="Zhang R."/>
            <person name="Pan Y."/>
            <person name="Wang J."/>
            <person name="Ma R."/>
            <person name="Yu S."/>
        </authorList>
    </citation>
    <scope>NUCLEOTIDE SEQUENCE</scope>
    <source>
        <strain evidence="14">LA-IB0</strain>
        <tissue evidence="14">Leaf</tissue>
    </source>
</reference>
<sequence>MATTKYIEMGLVLVLAVMLIRGATAQSSCSSTLMSLASCVNYVTGNITTPSSSCCSSLSNVVQSQPQCLCPLLNGVGSTFGISINQTLALALPSVCNVQTPPVARCNAAAGPATATAPAPSPTDASTEPAEGPTTTIPSTPSGNAGTGSKTVPNTRGSTSDGNSITSSIQFMKTFTLFIVAWTANTLMF</sequence>
<evidence type="ECO:0000256" key="2">
    <source>
        <dbReference type="ARBA" id="ARBA00009748"/>
    </source>
</evidence>
<dbReference type="GO" id="GO:0008289">
    <property type="term" value="F:lipid binding"/>
    <property type="evidence" value="ECO:0007669"/>
    <property type="project" value="UniProtKB-KW"/>
</dbReference>
<dbReference type="Pfam" id="PF14368">
    <property type="entry name" value="LTP_2"/>
    <property type="match status" value="1"/>
</dbReference>
<dbReference type="FunFam" id="1.10.110.10:FF:000001">
    <property type="entry name" value="Bifunctional inhibitor/lipid-transfer protein/seed storage 2S albumin superfamily protein"/>
    <property type="match status" value="1"/>
</dbReference>
<dbReference type="PANTHER" id="PTHR33044">
    <property type="entry name" value="BIFUNCTIONAL INHIBITOR/LIPID-TRANSFER PROTEIN/SEED STORAGE 2S ALBUMIN SUPERFAMILY PROTEIN-RELATED"/>
    <property type="match status" value="1"/>
</dbReference>
<evidence type="ECO:0000313" key="15">
    <source>
        <dbReference type="Proteomes" id="UP000826271"/>
    </source>
</evidence>
<evidence type="ECO:0000256" key="12">
    <source>
        <dbReference type="SAM" id="SignalP"/>
    </source>
</evidence>
<keyword evidence="7" id="KW-0446">Lipid-binding</keyword>
<feature type="compositionally biased region" description="Polar residues" evidence="11">
    <location>
        <begin position="143"/>
        <end position="163"/>
    </location>
</feature>
<comment type="subcellular location">
    <subcellularLocation>
        <location evidence="1">Cell membrane</location>
        <topology evidence="1">Lipid-anchor</topology>
        <topology evidence="1">GPI-anchor</topology>
    </subcellularLocation>
</comment>
<dbReference type="SUPFAM" id="SSF47699">
    <property type="entry name" value="Bifunctional inhibitor/lipid-transfer protein/seed storage 2S albumin"/>
    <property type="match status" value="1"/>
</dbReference>
<dbReference type="SMART" id="SM00499">
    <property type="entry name" value="AAI"/>
    <property type="match status" value="1"/>
</dbReference>
<dbReference type="GO" id="GO:0006869">
    <property type="term" value="P:lipid transport"/>
    <property type="evidence" value="ECO:0007669"/>
    <property type="project" value="InterPro"/>
</dbReference>
<evidence type="ECO:0000256" key="3">
    <source>
        <dbReference type="ARBA" id="ARBA00022448"/>
    </source>
</evidence>
<keyword evidence="9" id="KW-0325">Glycoprotein</keyword>
<dbReference type="Gene3D" id="1.10.110.10">
    <property type="entry name" value="Plant lipid-transfer and hydrophobic proteins"/>
    <property type="match status" value="1"/>
</dbReference>
<dbReference type="PRINTS" id="PR00382">
    <property type="entry name" value="LIPIDTRNSFER"/>
</dbReference>
<comment type="caution">
    <text evidence="14">The sequence shown here is derived from an EMBL/GenBank/DDBJ whole genome shotgun (WGS) entry which is preliminary data.</text>
</comment>
<evidence type="ECO:0000256" key="5">
    <source>
        <dbReference type="ARBA" id="ARBA00022622"/>
    </source>
</evidence>
<protein>
    <recommendedName>
        <fullName evidence="13">Bifunctional inhibitor/plant lipid transfer protein/seed storage helical domain-containing protein</fullName>
    </recommendedName>
</protein>
<keyword evidence="15" id="KW-1185">Reference proteome</keyword>
<dbReference type="Proteomes" id="UP000826271">
    <property type="component" value="Unassembled WGS sequence"/>
</dbReference>
<dbReference type="AlphaFoldDB" id="A0AAV6WUV8"/>
<organism evidence="14 15">
    <name type="scientific">Buddleja alternifolia</name>
    <dbReference type="NCBI Taxonomy" id="168488"/>
    <lineage>
        <taxon>Eukaryota</taxon>
        <taxon>Viridiplantae</taxon>
        <taxon>Streptophyta</taxon>
        <taxon>Embryophyta</taxon>
        <taxon>Tracheophyta</taxon>
        <taxon>Spermatophyta</taxon>
        <taxon>Magnoliopsida</taxon>
        <taxon>eudicotyledons</taxon>
        <taxon>Gunneridae</taxon>
        <taxon>Pentapetalae</taxon>
        <taxon>asterids</taxon>
        <taxon>lamiids</taxon>
        <taxon>Lamiales</taxon>
        <taxon>Scrophulariaceae</taxon>
        <taxon>Buddlejeae</taxon>
        <taxon>Buddleja</taxon>
    </lineage>
</organism>
<proteinExistence type="inferred from homology"/>
<keyword evidence="6 12" id="KW-0732">Signal</keyword>
<gene>
    <name evidence="14" type="ORF">BUALT_Bualt13G0014000</name>
</gene>
<dbReference type="InterPro" id="IPR016140">
    <property type="entry name" value="Bifunc_inhib/LTP/seed_store"/>
</dbReference>
<feature type="signal peptide" evidence="12">
    <location>
        <begin position="1"/>
        <end position="25"/>
    </location>
</feature>
<feature type="chain" id="PRO_5043753521" description="Bifunctional inhibitor/plant lipid transfer protein/seed storage helical domain-containing protein" evidence="12">
    <location>
        <begin position="26"/>
        <end position="189"/>
    </location>
</feature>
<evidence type="ECO:0000259" key="13">
    <source>
        <dbReference type="SMART" id="SM00499"/>
    </source>
</evidence>
<evidence type="ECO:0000256" key="8">
    <source>
        <dbReference type="ARBA" id="ARBA00023157"/>
    </source>
</evidence>
<feature type="domain" description="Bifunctional inhibitor/plant lipid transfer protein/seed storage helical" evidence="13">
    <location>
        <begin position="29"/>
        <end position="106"/>
    </location>
</feature>
<keyword evidence="5" id="KW-0472">Membrane</keyword>
<evidence type="ECO:0000256" key="1">
    <source>
        <dbReference type="ARBA" id="ARBA00004609"/>
    </source>
</evidence>
<evidence type="ECO:0000256" key="10">
    <source>
        <dbReference type="ARBA" id="ARBA00023288"/>
    </source>
</evidence>
<dbReference type="EMBL" id="WHWC01000013">
    <property type="protein sequence ID" value="KAG8370733.1"/>
    <property type="molecule type" value="Genomic_DNA"/>
</dbReference>
<feature type="region of interest" description="Disordered" evidence="11">
    <location>
        <begin position="112"/>
        <end position="163"/>
    </location>
</feature>
<dbReference type="GO" id="GO:0005886">
    <property type="term" value="C:plasma membrane"/>
    <property type="evidence" value="ECO:0007669"/>
    <property type="project" value="UniProtKB-SubCell"/>
</dbReference>
<evidence type="ECO:0000256" key="9">
    <source>
        <dbReference type="ARBA" id="ARBA00023180"/>
    </source>
</evidence>
<dbReference type="CDD" id="cd00010">
    <property type="entry name" value="AAI_LTSS"/>
    <property type="match status" value="1"/>
</dbReference>
<evidence type="ECO:0000256" key="11">
    <source>
        <dbReference type="SAM" id="MobiDB-lite"/>
    </source>
</evidence>
<name>A0AAV6WUV8_9LAMI</name>
<dbReference type="InterPro" id="IPR036312">
    <property type="entry name" value="Bifun_inhib/LTP/seed_sf"/>
</dbReference>
<evidence type="ECO:0000256" key="4">
    <source>
        <dbReference type="ARBA" id="ARBA00022475"/>
    </source>
</evidence>
<keyword evidence="3" id="KW-0813">Transport</keyword>
<evidence type="ECO:0000256" key="6">
    <source>
        <dbReference type="ARBA" id="ARBA00022729"/>
    </source>
</evidence>
<dbReference type="InterPro" id="IPR000528">
    <property type="entry name" value="Plant_nsLTP"/>
</dbReference>
<keyword evidence="10" id="KW-0449">Lipoprotein</keyword>
<feature type="compositionally biased region" description="Low complexity" evidence="11">
    <location>
        <begin position="112"/>
        <end position="142"/>
    </location>
</feature>
<keyword evidence="8" id="KW-1015">Disulfide bond</keyword>
<accession>A0AAV6WUV8</accession>